<evidence type="ECO:0000313" key="2">
    <source>
        <dbReference type="Proteomes" id="UP001178461"/>
    </source>
</evidence>
<organism evidence="1 2">
    <name type="scientific">Podarcis lilfordi</name>
    <name type="common">Lilford's wall lizard</name>
    <dbReference type="NCBI Taxonomy" id="74358"/>
    <lineage>
        <taxon>Eukaryota</taxon>
        <taxon>Metazoa</taxon>
        <taxon>Chordata</taxon>
        <taxon>Craniata</taxon>
        <taxon>Vertebrata</taxon>
        <taxon>Euteleostomi</taxon>
        <taxon>Lepidosauria</taxon>
        <taxon>Squamata</taxon>
        <taxon>Bifurcata</taxon>
        <taxon>Unidentata</taxon>
        <taxon>Episquamata</taxon>
        <taxon>Laterata</taxon>
        <taxon>Lacertibaenia</taxon>
        <taxon>Lacertidae</taxon>
        <taxon>Podarcis</taxon>
    </lineage>
</organism>
<proteinExistence type="predicted"/>
<dbReference type="EMBL" id="OX395131">
    <property type="protein sequence ID" value="CAI5777766.1"/>
    <property type="molecule type" value="Genomic_DNA"/>
</dbReference>
<name>A0AA35KHT5_9SAUR</name>
<dbReference type="Proteomes" id="UP001178461">
    <property type="component" value="Chromosome 6"/>
</dbReference>
<protein>
    <submittedName>
        <fullName evidence="1">Uncharacterized protein</fullName>
    </submittedName>
</protein>
<dbReference type="AlphaFoldDB" id="A0AA35KHT5"/>
<evidence type="ECO:0000313" key="1">
    <source>
        <dbReference type="EMBL" id="CAI5777766.1"/>
    </source>
</evidence>
<sequence>MNRIRGSSFSLRAPLLSLSFPPPRPRCEPLLCRAVSSRGSLASCSASSAEEGNRRHNCDGRSWEGTDSVLRSCLFLAGLGDYNAAGILTS</sequence>
<accession>A0AA35KHT5</accession>
<gene>
    <name evidence="1" type="ORF">PODLI_1B027349</name>
</gene>
<keyword evidence="2" id="KW-1185">Reference proteome</keyword>
<reference evidence="1" key="1">
    <citation type="submission" date="2022-12" db="EMBL/GenBank/DDBJ databases">
        <authorList>
            <person name="Alioto T."/>
            <person name="Alioto T."/>
            <person name="Gomez Garrido J."/>
        </authorList>
    </citation>
    <scope>NUCLEOTIDE SEQUENCE</scope>
</reference>